<reference evidence="1 2" key="1">
    <citation type="journal article" date="2019" name="Nat. Ecol. Evol.">
        <title>Megaphylogeny resolves global patterns of mushroom evolution.</title>
        <authorList>
            <person name="Varga T."/>
            <person name="Krizsan K."/>
            <person name="Foldi C."/>
            <person name="Dima B."/>
            <person name="Sanchez-Garcia M."/>
            <person name="Sanchez-Ramirez S."/>
            <person name="Szollosi G.J."/>
            <person name="Szarkandi J.G."/>
            <person name="Papp V."/>
            <person name="Albert L."/>
            <person name="Andreopoulos W."/>
            <person name="Angelini C."/>
            <person name="Antonin V."/>
            <person name="Barry K.W."/>
            <person name="Bougher N.L."/>
            <person name="Buchanan P."/>
            <person name="Buyck B."/>
            <person name="Bense V."/>
            <person name="Catcheside P."/>
            <person name="Chovatia M."/>
            <person name="Cooper J."/>
            <person name="Damon W."/>
            <person name="Desjardin D."/>
            <person name="Finy P."/>
            <person name="Geml J."/>
            <person name="Haridas S."/>
            <person name="Hughes K."/>
            <person name="Justo A."/>
            <person name="Karasinski D."/>
            <person name="Kautmanova I."/>
            <person name="Kiss B."/>
            <person name="Kocsube S."/>
            <person name="Kotiranta H."/>
            <person name="LaButti K.M."/>
            <person name="Lechner B.E."/>
            <person name="Liimatainen K."/>
            <person name="Lipzen A."/>
            <person name="Lukacs Z."/>
            <person name="Mihaltcheva S."/>
            <person name="Morgado L.N."/>
            <person name="Niskanen T."/>
            <person name="Noordeloos M.E."/>
            <person name="Ohm R.A."/>
            <person name="Ortiz-Santana B."/>
            <person name="Ovrebo C."/>
            <person name="Racz N."/>
            <person name="Riley R."/>
            <person name="Savchenko A."/>
            <person name="Shiryaev A."/>
            <person name="Soop K."/>
            <person name="Spirin V."/>
            <person name="Szebenyi C."/>
            <person name="Tomsovsky M."/>
            <person name="Tulloss R.E."/>
            <person name="Uehling J."/>
            <person name="Grigoriev I.V."/>
            <person name="Vagvolgyi C."/>
            <person name="Papp T."/>
            <person name="Martin F.M."/>
            <person name="Miettinen O."/>
            <person name="Hibbett D.S."/>
            <person name="Nagy L.G."/>
        </authorList>
    </citation>
    <scope>NUCLEOTIDE SEQUENCE [LARGE SCALE GENOMIC DNA]</scope>
    <source>
        <strain evidence="1 2">CBS 121175</strain>
    </source>
</reference>
<proteinExistence type="predicted"/>
<evidence type="ECO:0000313" key="1">
    <source>
        <dbReference type="EMBL" id="TFK24786.1"/>
    </source>
</evidence>
<organism evidence="1 2">
    <name type="scientific">Coprinopsis marcescibilis</name>
    <name type="common">Agaric fungus</name>
    <name type="synonym">Psathyrella marcescibilis</name>
    <dbReference type="NCBI Taxonomy" id="230819"/>
    <lineage>
        <taxon>Eukaryota</taxon>
        <taxon>Fungi</taxon>
        <taxon>Dikarya</taxon>
        <taxon>Basidiomycota</taxon>
        <taxon>Agaricomycotina</taxon>
        <taxon>Agaricomycetes</taxon>
        <taxon>Agaricomycetidae</taxon>
        <taxon>Agaricales</taxon>
        <taxon>Agaricineae</taxon>
        <taxon>Psathyrellaceae</taxon>
        <taxon>Coprinopsis</taxon>
    </lineage>
</organism>
<sequence>MSIVHIHTSTAEHVQGSLIQQVEVAKTSLASALDAVYYDDDATDVINTASIRIVELYNWDRFVKELYPANTDEHFKIDHDLQHRILYFVNTVDAVGKPPYTDKTFDAQIAGAKLVSDAVLVETFWSQKRCNVHLAKKFADFNTRFGRGDNGTVSAQVTQGCIVLLKPMGVVGAVPVAVNRVEEEPEKVGEASTVD</sequence>
<dbReference type="EMBL" id="ML210194">
    <property type="protein sequence ID" value="TFK24786.1"/>
    <property type="molecule type" value="Genomic_DNA"/>
</dbReference>
<protein>
    <submittedName>
        <fullName evidence="1">Uncharacterized protein</fullName>
    </submittedName>
</protein>
<accession>A0A5C3KW87</accession>
<keyword evidence="2" id="KW-1185">Reference proteome</keyword>
<name>A0A5C3KW87_COPMA</name>
<dbReference type="AlphaFoldDB" id="A0A5C3KW87"/>
<gene>
    <name evidence="1" type="ORF">FA15DRAFT_704221</name>
</gene>
<dbReference type="Proteomes" id="UP000307440">
    <property type="component" value="Unassembled WGS sequence"/>
</dbReference>
<evidence type="ECO:0000313" key="2">
    <source>
        <dbReference type="Proteomes" id="UP000307440"/>
    </source>
</evidence>